<dbReference type="Proteomes" id="UP000001471">
    <property type="component" value="Unassembled WGS sequence"/>
</dbReference>
<gene>
    <name evidence="2" type="ORF">PTRG_06069</name>
</gene>
<organism evidence="2 3">
    <name type="scientific">Pyrenophora tritici-repentis (strain Pt-1C-BFP)</name>
    <name type="common">Wheat tan spot fungus</name>
    <name type="synonym">Drechslera tritici-repentis</name>
    <dbReference type="NCBI Taxonomy" id="426418"/>
    <lineage>
        <taxon>Eukaryota</taxon>
        <taxon>Fungi</taxon>
        <taxon>Dikarya</taxon>
        <taxon>Ascomycota</taxon>
        <taxon>Pezizomycotina</taxon>
        <taxon>Dothideomycetes</taxon>
        <taxon>Pleosporomycetidae</taxon>
        <taxon>Pleosporales</taxon>
        <taxon>Pleosporineae</taxon>
        <taxon>Pleosporaceae</taxon>
        <taxon>Pyrenophora</taxon>
    </lineage>
</organism>
<name>B2W5R1_PYRTR</name>
<evidence type="ECO:0000256" key="1">
    <source>
        <dbReference type="SAM" id="MobiDB-lite"/>
    </source>
</evidence>
<dbReference type="AlphaFoldDB" id="B2W5R1"/>
<feature type="compositionally biased region" description="Basic and acidic residues" evidence="1">
    <location>
        <begin position="127"/>
        <end position="139"/>
    </location>
</feature>
<protein>
    <submittedName>
        <fullName evidence="2">Uncharacterized protein</fullName>
    </submittedName>
</protein>
<proteinExistence type="predicted"/>
<evidence type="ECO:0000313" key="3">
    <source>
        <dbReference type="Proteomes" id="UP000001471"/>
    </source>
</evidence>
<dbReference type="InParanoid" id="B2W5R1"/>
<dbReference type="EMBL" id="DS231619">
    <property type="protein sequence ID" value="EDU48989.1"/>
    <property type="molecule type" value="Genomic_DNA"/>
</dbReference>
<dbReference type="HOGENOM" id="CLU_1349521_0_0_1"/>
<feature type="region of interest" description="Disordered" evidence="1">
    <location>
        <begin position="127"/>
        <end position="148"/>
    </location>
</feature>
<reference evidence="3" key="1">
    <citation type="journal article" date="2013" name="G3 (Bethesda)">
        <title>Comparative genomics of a plant-pathogenic fungus, Pyrenophora tritici-repentis, reveals transduplication and the impact of repeat elements on pathogenicity and population divergence.</title>
        <authorList>
            <person name="Manning V.A."/>
            <person name="Pandelova I."/>
            <person name="Dhillon B."/>
            <person name="Wilhelm L.J."/>
            <person name="Goodwin S.B."/>
            <person name="Berlin A.M."/>
            <person name="Figueroa M."/>
            <person name="Freitag M."/>
            <person name="Hane J.K."/>
            <person name="Henrissat B."/>
            <person name="Holman W.H."/>
            <person name="Kodira C.D."/>
            <person name="Martin J."/>
            <person name="Oliver R.P."/>
            <person name="Robbertse B."/>
            <person name="Schackwitz W."/>
            <person name="Schwartz D.C."/>
            <person name="Spatafora J.W."/>
            <person name="Turgeon B.G."/>
            <person name="Yandava C."/>
            <person name="Young S."/>
            <person name="Zhou S."/>
            <person name="Zeng Q."/>
            <person name="Grigoriev I.V."/>
            <person name="Ma L.-J."/>
            <person name="Ciuffetti L.M."/>
        </authorList>
    </citation>
    <scope>NUCLEOTIDE SEQUENCE [LARGE SCALE GENOMIC DNA]</scope>
    <source>
        <strain evidence="3">Pt-1C-BFP</strain>
    </source>
</reference>
<accession>B2W5R1</accession>
<evidence type="ECO:0000313" key="2">
    <source>
        <dbReference type="EMBL" id="EDU48989.1"/>
    </source>
</evidence>
<sequence>MHYGPHLHPATVTFCHPRSAPYTATWASGQEHLHMCANLRPMMNRQSGLHPCRSPRAVSTQLSLHPDGKSLPCLLKIWLRNRRRGADRRLSVCVAGPLRDEDSTTRVIWEFQTVQRLQRLQAVKRCGEPKHDDDRHAKQEAAQGGGNRVTFAQTATAHVSTATKFVNGRKAMIANPSEPWVVEITDLFGAKLTKMHGVHHRHV</sequence>